<dbReference type="InterPro" id="IPR031596">
    <property type="entry name" value="MaAIMP_sms"/>
</dbReference>
<dbReference type="Proteomes" id="UP000594681">
    <property type="component" value="Chromosome"/>
</dbReference>
<evidence type="ECO:0000313" key="1">
    <source>
        <dbReference type="EMBL" id="QPK79662.1"/>
    </source>
</evidence>
<protein>
    <submittedName>
        <fullName evidence="1">Methionine/alanine import NSS transporter subunit MetS</fullName>
    </submittedName>
</protein>
<accession>A0A7T0PCF2</accession>
<dbReference type="EMBL" id="CP064954">
    <property type="protein sequence ID" value="QPK79662.1"/>
    <property type="molecule type" value="Genomic_DNA"/>
</dbReference>
<keyword evidence="2" id="KW-1185">Reference proteome</keyword>
<name>A0A7T0PCF2_9CORY</name>
<dbReference type="NCBIfam" id="NF033493">
    <property type="entry name" value="MetS_like_NSS"/>
    <property type="match status" value="1"/>
</dbReference>
<sequence length="55" mass="5783">MSTSALFLLVLFIVVVWGGLGLSAVLLARSDDNTTGELGNAPGTDDETLMHRVHA</sequence>
<dbReference type="AlphaFoldDB" id="A0A7T0PCF2"/>
<dbReference type="RefSeq" id="WP_165008459.1">
    <property type="nucleotide sequence ID" value="NZ_CP064954.1"/>
</dbReference>
<reference evidence="1 2" key="1">
    <citation type="submission" date="2020-11" db="EMBL/GenBank/DDBJ databases">
        <title>Corynebacterium sp. ZJ-599.</title>
        <authorList>
            <person name="Zhou J."/>
        </authorList>
    </citation>
    <scope>NUCLEOTIDE SEQUENCE [LARGE SCALE GENOMIC DNA]</scope>
    <source>
        <strain evidence="1 2">ZJ-599</strain>
    </source>
</reference>
<organism evidence="1 2">
    <name type="scientific">Corynebacterium lizhenjunii</name>
    <dbReference type="NCBI Taxonomy" id="2709394"/>
    <lineage>
        <taxon>Bacteria</taxon>
        <taxon>Bacillati</taxon>
        <taxon>Actinomycetota</taxon>
        <taxon>Actinomycetes</taxon>
        <taxon>Mycobacteriales</taxon>
        <taxon>Corynebacteriaceae</taxon>
        <taxon>Corynebacterium</taxon>
    </lineage>
</organism>
<dbReference type="Pfam" id="PF16951">
    <property type="entry name" value="MaAIMP_sms"/>
    <property type="match status" value="1"/>
</dbReference>
<proteinExistence type="predicted"/>
<evidence type="ECO:0000313" key="2">
    <source>
        <dbReference type="Proteomes" id="UP000594681"/>
    </source>
</evidence>
<dbReference type="NCBIfam" id="NF033494">
    <property type="entry name" value="NSS_import_MetS"/>
    <property type="match status" value="1"/>
</dbReference>
<dbReference type="KEGG" id="cliz:G7Y31_02850"/>
<gene>
    <name evidence="1" type="primary">metS</name>
    <name evidence="1" type="ORF">G7Y31_02850</name>
</gene>